<keyword evidence="1 2" id="KW-0807">Transducer</keyword>
<evidence type="ECO:0000256" key="2">
    <source>
        <dbReference type="PROSITE-ProRule" id="PRU00284"/>
    </source>
</evidence>
<dbReference type="Pfam" id="PF00015">
    <property type="entry name" value="MCPsignal"/>
    <property type="match status" value="1"/>
</dbReference>
<dbReference type="SMART" id="SM00283">
    <property type="entry name" value="MA"/>
    <property type="match status" value="1"/>
</dbReference>
<evidence type="ECO:0000313" key="5">
    <source>
        <dbReference type="Proteomes" id="UP000276770"/>
    </source>
</evidence>
<dbReference type="RefSeq" id="WP_121681434.1">
    <property type="nucleotide sequence ID" value="NZ_RCVZ01000010.1"/>
</dbReference>
<feature type="domain" description="Methyl-accepting transducer" evidence="3">
    <location>
        <begin position="93"/>
        <end position="270"/>
    </location>
</feature>
<dbReference type="InterPro" id="IPR004089">
    <property type="entry name" value="MCPsignal_dom"/>
</dbReference>
<dbReference type="PANTHER" id="PTHR32089">
    <property type="entry name" value="METHYL-ACCEPTING CHEMOTAXIS PROTEIN MCPB"/>
    <property type="match status" value="1"/>
</dbReference>
<dbReference type="GO" id="GO:0016020">
    <property type="term" value="C:membrane"/>
    <property type="evidence" value="ECO:0007669"/>
    <property type="project" value="InterPro"/>
</dbReference>
<dbReference type="Gene3D" id="1.10.287.950">
    <property type="entry name" value="Methyl-accepting chemotaxis protein"/>
    <property type="match status" value="1"/>
</dbReference>
<organism evidence="4 5">
    <name type="scientific">Falsibacillus albus</name>
    <dbReference type="NCBI Taxonomy" id="2478915"/>
    <lineage>
        <taxon>Bacteria</taxon>
        <taxon>Bacillati</taxon>
        <taxon>Bacillota</taxon>
        <taxon>Bacilli</taxon>
        <taxon>Bacillales</taxon>
        <taxon>Bacillaceae</taxon>
        <taxon>Falsibacillus</taxon>
    </lineage>
</organism>
<gene>
    <name evidence="4" type="ORF">D9X91_14925</name>
</gene>
<evidence type="ECO:0000259" key="3">
    <source>
        <dbReference type="PROSITE" id="PS50111"/>
    </source>
</evidence>
<evidence type="ECO:0000256" key="1">
    <source>
        <dbReference type="ARBA" id="ARBA00023224"/>
    </source>
</evidence>
<dbReference type="GO" id="GO:0007165">
    <property type="term" value="P:signal transduction"/>
    <property type="evidence" value="ECO:0007669"/>
    <property type="project" value="UniProtKB-KW"/>
</dbReference>
<dbReference type="PANTHER" id="PTHR32089:SF112">
    <property type="entry name" value="LYSOZYME-LIKE PROTEIN-RELATED"/>
    <property type="match status" value="1"/>
</dbReference>
<comment type="caution">
    <text evidence="4">The sequence shown here is derived from an EMBL/GenBank/DDBJ whole genome shotgun (WGS) entry which is preliminary data.</text>
</comment>
<dbReference type="SUPFAM" id="SSF58104">
    <property type="entry name" value="Methyl-accepting chemotaxis protein (MCP) signaling domain"/>
    <property type="match status" value="1"/>
</dbReference>
<sequence length="270" mass="30049">MSSKLQSILNTVDILQKTFPEDVCIIVADTENVLTILQGDKIKLPVNPGDHISKYRGTVTETALRTGQRQFEERGPELFGFPYISKAEPIYDNEELTGVISTISSMEKYEMLRQEAIVISDTVEKMRETSEEVSMASNDVAVSIQELSEESSSMSEDIKQIQGILQFVHEIATQSNLLGINAAIEAARAGQHGRGFSVVAEEIRKMAVKSKESAETIKKQLENIQHVVNQMNSTIHQVAAFSEEHSASMQELNTSYVQLSKTAEKLRKLN</sequence>
<accession>A0A3L7JU86</accession>
<protein>
    <submittedName>
        <fullName evidence="4">Chemotaxis protein</fullName>
    </submittedName>
</protein>
<reference evidence="4 5" key="1">
    <citation type="submission" date="2018-10" db="EMBL/GenBank/DDBJ databases">
        <title>Falsibacillus sp. genome draft.</title>
        <authorList>
            <person name="Shi S."/>
        </authorList>
    </citation>
    <scope>NUCLEOTIDE SEQUENCE [LARGE SCALE GENOMIC DNA]</scope>
    <source>
        <strain evidence="4 5">GY 10110</strain>
    </source>
</reference>
<dbReference type="EMBL" id="RCVZ01000010">
    <property type="protein sequence ID" value="RLQ94343.1"/>
    <property type="molecule type" value="Genomic_DNA"/>
</dbReference>
<dbReference type="OrthoDB" id="9807021at2"/>
<evidence type="ECO:0000313" key="4">
    <source>
        <dbReference type="EMBL" id="RLQ94343.1"/>
    </source>
</evidence>
<keyword evidence="5" id="KW-1185">Reference proteome</keyword>
<name>A0A3L7JU86_9BACI</name>
<proteinExistence type="predicted"/>
<dbReference type="AlphaFoldDB" id="A0A3L7JU86"/>
<dbReference type="PROSITE" id="PS50111">
    <property type="entry name" value="CHEMOTAXIS_TRANSDUC_2"/>
    <property type="match status" value="1"/>
</dbReference>
<dbReference type="Proteomes" id="UP000276770">
    <property type="component" value="Unassembled WGS sequence"/>
</dbReference>